<evidence type="ECO:0000313" key="2">
    <source>
        <dbReference type="EMBL" id="ORX01411.1"/>
    </source>
</evidence>
<dbReference type="InterPro" id="IPR012171">
    <property type="entry name" value="Fatty_acid_desaturase"/>
</dbReference>
<organism evidence="2 3">
    <name type="scientific">Mycolicibacillus trivialis</name>
    <dbReference type="NCBI Taxonomy" id="1798"/>
    <lineage>
        <taxon>Bacteria</taxon>
        <taxon>Bacillati</taxon>
        <taxon>Actinomycetota</taxon>
        <taxon>Actinomycetes</taxon>
        <taxon>Mycobacteriales</taxon>
        <taxon>Mycobacteriaceae</taxon>
        <taxon>Mycolicibacillus</taxon>
    </lineage>
</organism>
<feature type="domain" description="Fatty acid desaturase" evidence="1">
    <location>
        <begin position="69"/>
        <end position="339"/>
    </location>
</feature>
<dbReference type="CDD" id="cd03506">
    <property type="entry name" value="Delta6-FADS-like"/>
    <property type="match status" value="1"/>
</dbReference>
<dbReference type="GO" id="GO:0016717">
    <property type="term" value="F:oxidoreductase activity, acting on paired donors, with oxidation of a pair of donors resulting in the reduction of molecular oxygen to two molecules of water"/>
    <property type="evidence" value="ECO:0007669"/>
    <property type="project" value="TreeGrafter"/>
</dbReference>
<dbReference type="PANTHER" id="PTHR19353">
    <property type="entry name" value="FATTY ACID DESATURASE 2"/>
    <property type="match status" value="1"/>
</dbReference>
<dbReference type="InterPro" id="IPR005804">
    <property type="entry name" value="FA_desaturase_dom"/>
</dbReference>
<comment type="caution">
    <text evidence="2">The sequence shown here is derived from an EMBL/GenBank/DDBJ whole genome shotgun (WGS) entry which is preliminary data.</text>
</comment>
<reference evidence="2 3" key="1">
    <citation type="submission" date="2016-01" db="EMBL/GenBank/DDBJ databases">
        <title>The new phylogeny of the genus Mycobacterium.</title>
        <authorList>
            <person name="Tarcisio F."/>
            <person name="Conor M."/>
            <person name="Antonella G."/>
            <person name="Elisabetta G."/>
            <person name="Giulia F.S."/>
            <person name="Sara T."/>
            <person name="Anna F."/>
            <person name="Clotilde B."/>
            <person name="Roberto B."/>
            <person name="Veronica D.S."/>
            <person name="Fabio R."/>
            <person name="Monica P."/>
            <person name="Olivier J."/>
            <person name="Enrico T."/>
            <person name="Nicola S."/>
        </authorList>
    </citation>
    <scope>NUCLEOTIDE SEQUENCE [LARGE SCALE GENOMIC DNA]</scope>
    <source>
        <strain evidence="2 3">DSM 44153</strain>
    </source>
</reference>
<dbReference type="GO" id="GO:0016020">
    <property type="term" value="C:membrane"/>
    <property type="evidence" value="ECO:0007669"/>
    <property type="project" value="TreeGrafter"/>
</dbReference>
<evidence type="ECO:0000259" key="1">
    <source>
        <dbReference type="Pfam" id="PF00487"/>
    </source>
</evidence>
<dbReference type="RefSeq" id="WP_085110732.1">
    <property type="nucleotide sequence ID" value="NZ_JACKSN010000165.1"/>
</dbReference>
<dbReference type="STRING" id="1798.AWC30_13565"/>
<dbReference type="Proteomes" id="UP000193090">
    <property type="component" value="Unassembled WGS sequence"/>
</dbReference>
<gene>
    <name evidence="2" type="ORF">AWC30_13565</name>
</gene>
<proteinExistence type="predicted"/>
<dbReference type="PANTHER" id="PTHR19353:SF19">
    <property type="entry name" value="DELTA(5) FATTY ACID DESATURASE C-RELATED"/>
    <property type="match status" value="1"/>
</dbReference>
<accession>A0A1X2EGJ3</accession>
<dbReference type="AlphaFoldDB" id="A0A1X2EGJ3"/>
<name>A0A1X2EGJ3_9MYCO</name>
<dbReference type="Pfam" id="PF00487">
    <property type="entry name" value="FA_desaturase"/>
    <property type="match status" value="1"/>
</dbReference>
<dbReference type="EMBL" id="LQPZ01000037">
    <property type="protein sequence ID" value="ORX01411.1"/>
    <property type="molecule type" value="Genomic_DNA"/>
</dbReference>
<sequence>MAITDLPAFAHLSDDDVANLGIELDAIRRDVEDSLGERDARYIRRTIAAQRLLEVSGRLLLAASAKRSAWWAGAATLGAAKIIENMEIGHNVMHGQWDWMNDPEIHSSSWEWDMTGASKHWRFTHNFQHHKYTNVMGMDDDVGFGMLRVTRDQRWQRFNLFNVVFNTILAVGFEWGVGLQHLEIGKIFKGRANRQATLVRLREFLAKAARQVVKDYLAFPALTALSPGATFRSTLTANATANVIRNLWSNAIIFCGHFPDGAEKFTKDDLENETRGQWYLRQMLGSANIDAGPAMRFFSGNLCHQIEHHLYPDLPSNRLAEVAVRVRDVCDRYDLPYTTGPFLVQYAKTWRTIAKLSLPNRYLLASADDAPETRSEKMFAELGPGFATVERGRRRGLKSAIAAVRARSRAEGPTAPQADDSVAA</sequence>
<protein>
    <submittedName>
        <fullName evidence="2">Stearoyl-CoA 9-desaturase</fullName>
    </submittedName>
</protein>
<evidence type="ECO:0000313" key="3">
    <source>
        <dbReference type="Proteomes" id="UP000193090"/>
    </source>
</evidence>
<keyword evidence="3" id="KW-1185">Reference proteome</keyword>
<dbReference type="GO" id="GO:0008610">
    <property type="term" value="P:lipid biosynthetic process"/>
    <property type="evidence" value="ECO:0007669"/>
    <property type="project" value="UniProtKB-ARBA"/>
</dbReference>
<dbReference type="OrthoDB" id="104711at2"/>